<evidence type="ECO:0000313" key="2">
    <source>
        <dbReference type="EMBL" id="TCS79897.1"/>
    </source>
</evidence>
<protein>
    <submittedName>
        <fullName evidence="2">Uncharacterized protein</fullName>
    </submittedName>
</protein>
<feature type="region of interest" description="Disordered" evidence="1">
    <location>
        <begin position="44"/>
        <end position="73"/>
    </location>
</feature>
<evidence type="ECO:0000313" key="3">
    <source>
        <dbReference type="Proteomes" id="UP000295788"/>
    </source>
</evidence>
<dbReference type="Proteomes" id="UP000295788">
    <property type="component" value="Unassembled WGS sequence"/>
</dbReference>
<name>A0A4R3KA77_9BACI</name>
<comment type="caution">
    <text evidence="2">The sequence shown here is derived from an EMBL/GenBank/DDBJ whole genome shotgun (WGS) entry which is preliminary data.</text>
</comment>
<feature type="compositionally biased region" description="Polar residues" evidence="1">
    <location>
        <begin position="44"/>
        <end position="53"/>
    </location>
</feature>
<proteinExistence type="predicted"/>
<organism evidence="2 3">
    <name type="scientific">Tepidibacillus fermentans</name>
    <dbReference type="NCBI Taxonomy" id="1281767"/>
    <lineage>
        <taxon>Bacteria</taxon>
        <taxon>Bacillati</taxon>
        <taxon>Bacillota</taxon>
        <taxon>Bacilli</taxon>
        <taxon>Bacillales</taxon>
        <taxon>Bacillaceae</taxon>
        <taxon>Tepidibacillus</taxon>
    </lineage>
</organism>
<dbReference type="RefSeq" id="WP_132769991.1">
    <property type="nucleotide sequence ID" value="NZ_SMAB01000019.1"/>
</dbReference>
<accession>A0A4R3KA77</accession>
<dbReference type="AlphaFoldDB" id="A0A4R3KA77"/>
<keyword evidence="3" id="KW-1185">Reference proteome</keyword>
<sequence length="89" mass="10248">MTRKKLTILIVLLSIFIAILGVNKIMAEKKRHDNQMNQFNFYQDDPSITNGFPKSTPGMMGPGMRQNPGFNSNVPPGRSTYQYYDSWCW</sequence>
<dbReference type="EMBL" id="SMAB01000019">
    <property type="protein sequence ID" value="TCS79897.1"/>
    <property type="molecule type" value="Genomic_DNA"/>
</dbReference>
<gene>
    <name evidence="2" type="ORF">EDD72_11915</name>
</gene>
<reference evidence="2 3" key="1">
    <citation type="submission" date="2019-03" db="EMBL/GenBank/DDBJ databases">
        <title>Genomic Encyclopedia of Type Strains, Phase IV (KMG-IV): sequencing the most valuable type-strain genomes for metagenomic binning, comparative biology and taxonomic classification.</title>
        <authorList>
            <person name="Goeker M."/>
        </authorList>
    </citation>
    <scope>NUCLEOTIDE SEQUENCE [LARGE SCALE GENOMIC DNA]</scope>
    <source>
        <strain evidence="2 3">DSM 23802</strain>
    </source>
</reference>
<evidence type="ECO:0000256" key="1">
    <source>
        <dbReference type="SAM" id="MobiDB-lite"/>
    </source>
</evidence>